<evidence type="ECO:0000313" key="1">
    <source>
        <dbReference type="EMBL" id="PSH70221.1"/>
    </source>
</evidence>
<keyword evidence="2" id="KW-1185">Reference proteome</keyword>
<name>A0A2P7BUU4_9HYPH</name>
<proteinExistence type="predicted"/>
<reference evidence="2" key="1">
    <citation type="submission" date="2017-11" db="EMBL/GenBank/DDBJ databases">
        <authorList>
            <person name="Kuznetsova I."/>
            <person name="Sazanova A."/>
            <person name="Chirak E."/>
            <person name="Safronova V."/>
            <person name="Willems A."/>
        </authorList>
    </citation>
    <scope>NUCLEOTIDE SEQUENCE [LARGE SCALE GENOMIC DNA]</scope>
    <source>
        <strain evidence="2">STM 196</strain>
    </source>
</reference>
<organism evidence="1 2">
    <name type="scientific">Phyllobacterium brassicacearum</name>
    <dbReference type="NCBI Taxonomy" id="314235"/>
    <lineage>
        <taxon>Bacteria</taxon>
        <taxon>Pseudomonadati</taxon>
        <taxon>Pseudomonadota</taxon>
        <taxon>Alphaproteobacteria</taxon>
        <taxon>Hyphomicrobiales</taxon>
        <taxon>Phyllobacteriaceae</taxon>
        <taxon>Phyllobacterium</taxon>
    </lineage>
</organism>
<dbReference type="RefSeq" id="WP_106709634.1">
    <property type="nucleotide sequence ID" value="NZ_PGGO01000002.1"/>
</dbReference>
<dbReference type="EMBL" id="PGGO01000002">
    <property type="protein sequence ID" value="PSH70221.1"/>
    <property type="molecule type" value="Genomic_DNA"/>
</dbReference>
<comment type="caution">
    <text evidence="1">The sequence shown here is derived from an EMBL/GenBank/DDBJ whole genome shotgun (WGS) entry which is preliminary data.</text>
</comment>
<accession>A0A2P7BUU4</accession>
<evidence type="ECO:0000313" key="2">
    <source>
        <dbReference type="Proteomes" id="UP000241444"/>
    </source>
</evidence>
<dbReference type="AlphaFoldDB" id="A0A2P7BUU4"/>
<dbReference type="Proteomes" id="UP000241444">
    <property type="component" value="Unassembled WGS sequence"/>
</dbReference>
<protein>
    <submittedName>
        <fullName evidence="1">Uncharacterized protein</fullName>
    </submittedName>
</protein>
<gene>
    <name evidence="1" type="ORF">CU102_03790</name>
</gene>
<sequence>MKTRKWWEELHPDLEEKLYSDTQLFDLLDDETIKSAYRTGVITSDDVLAARKEKRRETA</sequence>